<dbReference type="PANTHER" id="PTHR43531:SF14">
    <property type="entry name" value="METHYL-ACCEPTING CHEMOTAXIS PROTEIN I-RELATED"/>
    <property type="match status" value="1"/>
</dbReference>
<dbReference type="PROSITE" id="PS50885">
    <property type="entry name" value="HAMP"/>
    <property type="match status" value="1"/>
</dbReference>
<organism evidence="7 8">
    <name type="scientific">Herbaspirillum rubrisubalbicans</name>
    <dbReference type="NCBI Taxonomy" id="80842"/>
    <lineage>
        <taxon>Bacteria</taxon>
        <taxon>Pseudomonadati</taxon>
        <taxon>Pseudomonadota</taxon>
        <taxon>Betaproteobacteria</taxon>
        <taxon>Burkholderiales</taxon>
        <taxon>Oxalobacteraceae</taxon>
        <taxon>Herbaspirillum</taxon>
    </lineage>
</organism>
<proteinExistence type="inferred from homology"/>
<dbReference type="InterPro" id="IPR004089">
    <property type="entry name" value="MCPsignal_dom"/>
</dbReference>
<dbReference type="Gene3D" id="1.10.287.950">
    <property type="entry name" value="Methyl-accepting chemotaxis protein"/>
    <property type="match status" value="1"/>
</dbReference>
<gene>
    <name evidence="7" type="ORF">RC54_12960</name>
</gene>
<dbReference type="SMART" id="SM00283">
    <property type="entry name" value="MA"/>
    <property type="match status" value="1"/>
</dbReference>
<dbReference type="CDD" id="cd11386">
    <property type="entry name" value="MCP_signal"/>
    <property type="match status" value="1"/>
</dbReference>
<dbReference type="Gene3D" id="6.10.340.10">
    <property type="match status" value="1"/>
</dbReference>
<dbReference type="PRINTS" id="PR00260">
    <property type="entry name" value="CHEMTRNSDUCR"/>
</dbReference>
<dbReference type="InterPro" id="IPR024478">
    <property type="entry name" value="HlyB_4HB_MCP"/>
</dbReference>
<dbReference type="PROSITE" id="PS50111">
    <property type="entry name" value="CHEMOTAXIS_TRANSDUC_2"/>
    <property type="match status" value="1"/>
</dbReference>
<dbReference type="GO" id="GO:0004888">
    <property type="term" value="F:transmembrane signaling receptor activity"/>
    <property type="evidence" value="ECO:0007669"/>
    <property type="project" value="InterPro"/>
</dbReference>
<keyword evidence="2" id="KW-0488">Methylation</keyword>
<evidence type="ECO:0000313" key="8">
    <source>
        <dbReference type="Proteomes" id="UP000269199"/>
    </source>
</evidence>
<dbReference type="InterPro" id="IPR051310">
    <property type="entry name" value="MCP_chemotaxis"/>
</dbReference>
<dbReference type="CDD" id="cd19411">
    <property type="entry name" value="MCP2201-like_sensor"/>
    <property type="match status" value="1"/>
</dbReference>
<dbReference type="InterPro" id="IPR047347">
    <property type="entry name" value="YvaQ-like_sensor"/>
</dbReference>
<comment type="subcellular location">
    <subcellularLocation>
        <location evidence="1">Membrane</location>
    </subcellularLocation>
</comment>
<dbReference type="CDD" id="cd06225">
    <property type="entry name" value="HAMP"/>
    <property type="match status" value="1"/>
</dbReference>
<dbReference type="SMART" id="SM00304">
    <property type="entry name" value="HAMP"/>
    <property type="match status" value="1"/>
</dbReference>
<dbReference type="AlphaFoldDB" id="A0AAD0XHD9"/>
<evidence type="ECO:0000313" key="7">
    <source>
        <dbReference type="EMBL" id="AYR24679.1"/>
    </source>
</evidence>
<dbReference type="PANTHER" id="PTHR43531">
    <property type="entry name" value="PROTEIN ICFG"/>
    <property type="match status" value="1"/>
</dbReference>
<evidence type="ECO:0000256" key="1">
    <source>
        <dbReference type="ARBA" id="ARBA00004370"/>
    </source>
</evidence>
<dbReference type="Pfam" id="PF00672">
    <property type="entry name" value="HAMP"/>
    <property type="match status" value="1"/>
</dbReference>
<dbReference type="RefSeq" id="WP_061790324.1">
    <property type="nucleotide sequence ID" value="NZ_CP024996.1"/>
</dbReference>
<dbReference type="GO" id="GO:0006935">
    <property type="term" value="P:chemotaxis"/>
    <property type="evidence" value="ECO:0007669"/>
    <property type="project" value="InterPro"/>
</dbReference>
<name>A0AAD0XHD9_9BURK</name>
<dbReference type="Proteomes" id="UP000269199">
    <property type="component" value="Chromosome"/>
</dbReference>
<keyword evidence="4" id="KW-0807">Transducer</keyword>
<evidence type="ECO:0000259" key="6">
    <source>
        <dbReference type="PROSITE" id="PS50885"/>
    </source>
</evidence>
<dbReference type="InterPro" id="IPR003660">
    <property type="entry name" value="HAMP_dom"/>
</dbReference>
<feature type="domain" description="Methyl-accepting transducer" evidence="5">
    <location>
        <begin position="265"/>
        <end position="494"/>
    </location>
</feature>
<reference evidence="7 8" key="1">
    <citation type="submission" date="2017-11" db="EMBL/GenBank/DDBJ databases">
        <title>Complete genome sequence of Herbaspirillum rubrisubalbicans DSM 11543.</title>
        <authorList>
            <person name="Chen M."/>
            <person name="An Q."/>
        </authorList>
    </citation>
    <scope>NUCLEOTIDE SEQUENCE [LARGE SCALE GENOMIC DNA]</scope>
    <source>
        <strain evidence="7 8">DSM 11543</strain>
    </source>
</reference>
<dbReference type="EMBL" id="CP024996">
    <property type="protein sequence ID" value="AYR24679.1"/>
    <property type="molecule type" value="Genomic_DNA"/>
</dbReference>
<dbReference type="SUPFAM" id="SSF58104">
    <property type="entry name" value="Methyl-accepting chemotaxis protein (MCP) signaling domain"/>
    <property type="match status" value="1"/>
</dbReference>
<dbReference type="InterPro" id="IPR004090">
    <property type="entry name" value="Chemotax_Me-accpt_rcpt"/>
</dbReference>
<evidence type="ECO:0000256" key="4">
    <source>
        <dbReference type="PROSITE-ProRule" id="PRU00284"/>
    </source>
</evidence>
<dbReference type="Pfam" id="PF12729">
    <property type="entry name" value="4HB_MCP_1"/>
    <property type="match status" value="1"/>
</dbReference>
<evidence type="ECO:0000256" key="2">
    <source>
        <dbReference type="ARBA" id="ARBA00022481"/>
    </source>
</evidence>
<protein>
    <submittedName>
        <fullName evidence="7">Methyl-accepting chemotaxis protein</fullName>
    </submittedName>
</protein>
<comment type="similarity">
    <text evidence="3">Belongs to the methyl-accepting chemotaxis (MCP) protein family.</text>
</comment>
<evidence type="ECO:0000256" key="3">
    <source>
        <dbReference type="ARBA" id="ARBA00029447"/>
    </source>
</evidence>
<dbReference type="Pfam" id="PF00015">
    <property type="entry name" value="MCPsignal"/>
    <property type="match status" value="1"/>
</dbReference>
<dbReference type="GO" id="GO:0005886">
    <property type="term" value="C:plasma membrane"/>
    <property type="evidence" value="ECO:0007669"/>
    <property type="project" value="TreeGrafter"/>
</dbReference>
<dbReference type="GO" id="GO:0007165">
    <property type="term" value="P:signal transduction"/>
    <property type="evidence" value="ECO:0007669"/>
    <property type="project" value="UniProtKB-KW"/>
</dbReference>
<accession>A0AAD0XHD9</accession>
<sequence length="536" mass="57114">MFTHLKIAKRLGLGLGLVLVLSCMTTGVALWNLQTLSDASSAMMKKPLMKERLSSDWYRAIDSGIMRTTAIAKSSDPSLTAFLATEGPKKSGDLQEHIGSLLDSDEERALFDKIGVQRKRYLAARDQVNQLKAAGETAQALKLLEEQYVPVAKGFQQLMQEFLNVQRHQIDSINLQIERTAGQSRRLLLILEGLSVLLAAIVVHLLARSIIRPLTEAVSVAQRVARGDLTAELQVGARDEVGQLMQSLRSMTLNLRELIGKLRRSIHGIAIASAEIATGNQDLSVRTEQQASSVEETAAAMEQIATTVKRNAEHARRADETTAVASSAASAGGDAVARMIQTMETINRSSQKISSIIGVIDGIAFQTNILALNAAVEAARAGEQGRGFAVVASEVRSLAQRSAAAAKEIKELITDSVDKVNAGTALVQEAGKTIHGIVESVESVAAIIGDISSSGQDQANGISEVSHAINLIDDVTQKNAALVEQAMAAACAMKDEARNLADLISIFKLEGAPETPALTAAGSHPTTHALALPLQY</sequence>
<dbReference type="PROSITE" id="PS51257">
    <property type="entry name" value="PROKAR_LIPOPROTEIN"/>
    <property type="match status" value="1"/>
</dbReference>
<evidence type="ECO:0000259" key="5">
    <source>
        <dbReference type="PROSITE" id="PS50111"/>
    </source>
</evidence>
<dbReference type="FunFam" id="1.10.287.950:FF:000001">
    <property type="entry name" value="Methyl-accepting chemotaxis sensory transducer"/>
    <property type="match status" value="1"/>
</dbReference>
<feature type="domain" description="HAMP" evidence="6">
    <location>
        <begin position="208"/>
        <end position="260"/>
    </location>
</feature>